<dbReference type="GeneID" id="14903440"/>
<name>G0R581_ICHMU</name>
<dbReference type="InParanoid" id="G0R581"/>
<dbReference type="STRING" id="857967.G0R581"/>
<sequence>MVLCASNADNTSVEILRPHADSQIGERVFLEGHENLFVQDLQPVLNPKKKILETCSLDLKTDAESNATFQGYKWLTKAGCIKAQLLSNAQIS</sequence>
<dbReference type="eggNOG" id="KOG2241">
    <property type="taxonomic scope" value="Eukaryota"/>
</dbReference>
<dbReference type="AlphaFoldDB" id="G0R581"/>
<protein>
    <submittedName>
        <fullName evidence="2">tRNA binding domain protein</fullName>
    </submittedName>
</protein>
<dbReference type="GO" id="GO:0004831">
    <property type="term" value="F:tyrosine-tRNA ligase activity"/>
    <property type="evidence" value="ECO:0007669"/>
    <property type="project" value="TreeGrafter"/>
</dbReference>
<dbReference type="OrthoDB" id="19141at2759"/>
<accession>G0R581</accession>
<proteinExistence type="predicted"/>
<dbReference type="Gene3D" id="2.40.50.140">
    <property type="entry name" value="Nucleic acid-binding proteins"/>
    <property type="match status" value="1"/>
</dbReference>
<evidence type="ECO:0000313" key="2">
    <source>
        <dbReference type="EMBL" id="EGR27374.1"/>
    </source>
</evidence>
<dbReference type="PANTHER" id="PTHR11586">
    <property type="entry name" value="TRNA-AMINOACYLATION COFACTOR ARC1 FAMILY MEMBER"/>
    <property type="match status" value="1"/>
</dbReference>
<dbReference type="InterPro" id="IPR051270">
    <property type="entry name" value="Tyrosine-tRNA_ligase_regulator"/>
</dbReference>
<keyword evidence="1" id="KW-0963">Cytoplasm</keyword>
<gene>
    <name evidence="2" type="ORF">IMG5_196840</name>
</gene>
<dbReference type="EMBL" id="GL984362">
    <property type="protein sequence ID" value="EGR27374.1"/>
    <property type="molecule type" value="Genomic_DNA"/>
</dbReference>
<reference evidence="2 3" key="1">
    <citation type="submission" date="2011-07" db="EMBL/GenBank/DDBJ databases">
        <authorList>
            <person name="Coyne R."/>
            <person name="Brami D."/>
            <person name="Johnson J."/>
            <person name="Hostetler J."/>
            <person name="Hannick L."/>
            <person name="Clark T."/>
            <person name="Cassidy-Hanley D."/>
            <person name="Inman J."/>
        </authorList>
    </citation>
    <scope>NUCLEOTIDE SEQUENCE [LARGE SCALE GENOMIC DNA]</scope>
    <source>
        <strain evidence="2 3">G5</strain>
    </source>
</reference>
<organism evidence="2 3">
    <name type="scientific">Ichthyophthirius multifiliis</name>
    <name type="common">White spot disease agent</name>
    <name type="synonym">Ich</name>
    <dbReference type="NCBI Taxonomy" id="5932"/>
    <lineage>
        <taxon>Eukaryota</taxon>
        <taxon>Sar</taxon>
        <taxon>Alveolata</taxon>
        <taxon>Ciliophora</taxon>
        <taxon>Intramacronucleata</taxon>
        <taxon>Oligohymenophorea</taxon>
        <taxon>Hymenostomatida</taxon>
        <taxon>Ophryoglenina</taxon>
        <taxon>Ichthyophthirius</taxon>
    </lineage>
</organism>
<dbReference type="SUPFAM" id="SSF50249">
    <property type="entry name" value="Nucleic acid-binding proteins"/>
    <property type="match status" value="1"/>
</dbReference>
<evidence type="ECO:0000313" key="3">
    <source>
        <dbReference type="Proteomes" id="UP000008983"/>
    </source>
</evidence>
<keyword evidence="3" id="KW-1185">Reference proteome</keyword>
<dbReference type="PANTHER" id="PTHR11586:SF43">
    <property type="entry name" value="TYROSINE--TRNA LIGASE, CYTOPLASMIC"/>
    <property type="match status" value="1"/>
</dbReference>
<dbReference type="InterPro" id="IPR012340">
    <property type="entry name" value="NA-bd_OB-fold"/>
</dbReference>
<dbReference type="RefSeq" id="XP_004024258.1">
    <property type="nucleotide sequence ID" value="XM_004024209.1"/>
</dbReference>
<evidence type="ECO:0000256" key="1">
    <source>
        <dbReference type="ARBA" id="ARBA00022490"/>
    </source>
</evidence>
<dbReference type="Proteomes" id="UP000008983">
    <property type="component" value="Unassembled WGS sequence"/>
</dbReference>